<comment type="caution">
    <text evidence="13">The sequence shown here is derived from an EMBL/GenBank/DDBJ whole genome shotgun (WGS) entry which is preliminary data.</text>
</comment>
<dbReference type="EC" id="2.7.11.1" evidence="1"/>
<accession>A0A1V4J645</accession>
<dbReference type="GO" id="GO:0004674">
    <property type="term" value="F:protein serine/threonine kinase activity"/>
    <property type="evidence" value="ECO:0007669"/>
    <property type="project" value="UniProtKB-KW"/>
</dbReference>
<dbReference type="Proteomes" id="UP000190648">
    <property type="component" value="Unassembled WGS sequence"/>
</dbReference>
<comment type="catalytic activity">
    <reaction evidence="7">
        <text>L-threonyl-[protein] + ATP = O-phospho-L-threonyl-[protein] + ADP + H(+)</text>
        <dbReference type="Rhea" id="RHEA:46608"/>
        <dbReference type="Rhea" id="RHEA-COMP:11060"/>
        <dbReference type="Rhea" id="RHEA-COMP:11605"/>
        <dbReference type="ChEBI" id="CHEBI:15378"/>
        <dbReference type="ChEBI" id="CHEBI:30013"/>
        <dbReference type="ChEBI" id="CHEBI:30616"/>
        <dbReference type="ChEBI" id="CHEBI:61977"/>
        <dbReference type="ChEBI" id="CHEBI:456216"/>
        <dbReference type="EC" id="2.7.11.1"/>
    </reaction>
</comment>
<dbReference type="SUPFAM" id="SSF48371">
    <property type="entry name" value="ARM repeat"/>
    <property type="match status" value="1"/>
</dbReference>
<dbReference type="Pfam" id="PF00069">
    <property type="entry name" value="Pkinase"/>
    <property type="match status" value="1"/>
</dbReference>
<feature type="domain" description="Protein kinase" evidence="12">
    <location>
        <begin position="4"/>
        <end position="265"/>
    </location>
</feature>
<evidence type="ECO:0000256" key="2">
    <source>
        <dbReference type="ARBA" id="ARBA00022527"/>
    </source>
</evidence>
<sequence length="629" mass="70774">MEKYEVLEQLQPGALGTMLVAELKTEMDAEKKYIIKQVECIEEKQANEALKEARDLLKLHHSNICVYKELFVTWDNEISSLFLCLVMEHSGQGDLSAAIKEKRHKSEKITDMVIMSFLGQMVDALFYIHTQNIFHRNLKPSNILVTGEASFMLSDFGTETLMTDEMKWKIRVEESCKSWMAPETFGFSFTEKSDIWSLGCILLDMMSCSVLNDIRQDTNRLEMIVIPLQAEYTSSAPLFPILFMMLQIEPSMRPTAKDLTDDPFIRECLTVAGASSVKLKKSLLPKIIDVFLEARIEEVLEFMQAFWDIEEVQVKAIQLFASSVRDKSAWTYLLKFTELTTFAMKTHVDSPKLQADGCSLLLEILSQAPEQDAVMALIENVATSLLDTVRKHSENEELLSLLCTLLMMISASEVAAENLRKAGIITDLLSILSGFPHNAKICFSCCGVLWSLAVGENNTDHALLKSAVPVISAVLQEHLQNGPVTESACSALWALSLQGCLTENEYESTTALLLDVLRMNLERPVLVKNTCLALASLLRLSEIPALRFITDSKGSGIKLMKDAYHLHINDPDVVENICMLINEMVQYEDVVLDMLSQKTEELLSEIKRRFPSSTEIITLVDAMLLKLQK</sequence>
<keyword evidence="3" id="KW-0808">Transferase</keyword>
<dbReference type="SUPFAM" id="SSF56112">
    <property type="entry name" value="Protein kinase-like (PK-like)"/>
    <property type="match status" value="1"/>
</dbReference>
<dbReference type="FunFam" id="1.25.10.10:FF:000579">
    <property type="entry name" value="Serine/threonine kinase like domain containing 1"/>
    <property type="match status" value="1"/>
</dbReference>
<dbReference type="PANTHER" id="PTHR24363">
    <property type="entry name" value="SERINE/THREONINE PROTEIN KINASE"/>
    <property type="match status" value="1"/>
</dbReference>
<evidence type="ECO:0000259" key="12">
    <source>
        <dbReference type="PROSITE" id="PS50011"/>
    </source>
</evidence>
<proteinExistence type="predicted"/>
<dbReference type="InterPro" id="IPR000719">
    <property type="entry name" value="Prot_kinase_dom"/>
</dbReference>
<evidence type="ECO:0000256" key="8">
    <source>
        <dbReference type="ARBA" id="ARBA00048679"/>
    </source>
</evidence>
<gene>
    <name evidence="13" type="primary">STKLD1</name>
    <name evidence="13" type="ORF">AV530_001957</name>
</gene>
<evidence type="ECO:0000256" key="10">
    <source>
        <dbReference type="ARBA" id="ARBA00079669"/>
    </source>
</evidence>
<evidence type="ECO:0000256" key="1">
    <source>
        <dbReference type="ARBA" id="ARBA00012513"/>
    </source>
</evidence>
<evidence type="ECO:0000256" key="7">
    <source>
        <dbReference type="ARBA" id="ARBA00047899"/>
    </source>
</evidence>
<evidence type="ECO:0000256" key="3">
    <source>
        <dbReference type="ARBA" id="ARBA00022679"/>
    </source>
</evidence>
<reference evidence="13 14" key="1">
    <citation type="submission" date="2016-02" db="EMBL/GenBank/DDBJ databases">
        <title>Band-tailed pigeon sequencing and assembly.</title>
        <authorList>
            <person name="Soares A.E."/>
            <person name="Novak B.J."/>
            <person name="Rice E.S."/>
            <person name="O'Connell B."/>
            <person name="Chang D."/>
            <person name="Weber S."/>
            <person name="Shapiro B."/>
        </authorList>
    </citation>
    <scope>NUCLEOTIDE SEQUENCE [LARGE SCALE GENOMIC DNA]</scope>
    <source>
        <strain evidence="13">BTP2013</strain>
        <tissue evidence="13">Blood</tissue>
    </source>
</reference>
<organism evidence="13 14">
    <name type="scientific">Patagioenas fasciata monilis</name>
    <dbReference type="NCBI Taxonomy" id="372326"/>
    <lineage>
        <taxon>Eukaryota</taxon>
        <taxon>Metazoa</taxon>
        <taxon>Chordata</taxon>
        <taxon>Craniata</taxon>
        <taxon>Vertebrata</taxon>
        <taxon>Euteleostomi</taxon>
        <taxon>Archelosauria</taxon>
        <taxon>Archosauria</taxon>
        <taxon>Dinosauria</taxon>
        <taxon>Saurischia</taxon>
        <taxon>Theropoda</taxon>
        <taxon>Coelurosauria</taxon>
        <taxon>Aves</taxon>
        <taxon>Neognathae</taxon>
        <taxon>Neoaves</taxon>
        <taxon>Columbimorphae</taxon>
        <taxon>Columbiformes</taxon>
        <taxon>Columbidae</taxon>
        <taxon>Patagioenas</taxon>
    </lineage>
</organism>
<protein>
    <recommendedName>
        <fullName evidence="9">Serine/threonine kinase-like domain-containing protein STKLD1</fullName>
        <ecNumber evidence="1">2.7.11.1</ecNumber>
    </recommendedName>
    <alternativeName>
        <fullName evidence="11">Serine/threonine kinase-like domain-containing protein 1</fullName>
    </alternativeName>
    <alternativeName>
        <fullName evidence="10">Sugen kinase 071</fullName>
    </alternativeName>
</protein>
<dbReference type="Gene3D" id="3.30.200.20">
    <property type="entry name" value="Phosphorylase Kinase, domain 1"/>
    <property type="match status" value="1"/>
</dbReference>
<comment type="catalytic activity">
    <reaction evidence="8">
        <text>L-seryl-[protein] + ATP = O-phospho-L-seryl-[protein] + ADP + H(+)</text>
        <dbReference type="Rhea" id="RHEA:17989"/>
        <dbReference type="Rhea" id="RHEA-COMP:9863"/>
        <dbReference type="Rhea" id="RHEA-COMP:11604"/>
        <dbReference type="ChEBI" id="CHEBI:15378"/>
        <dbReference type="ChEBI" id="CHEBI:29999"/>
        <dbReference type="ChEBI" id="CHEBI:30616"/>
        <dbReference type="ChEBI" id="CHEBI:83421"/>
        <dbReference type="ChEBI" id="CHEBI:456216"/>
        <dbReference type="EC" id="2.7.11.1"/>
    </reaction>
</comment>
<dbReference type="OrthoDB" id="248923at2759"/>
<dbReference type="EMBL" id="LSYS01008925">
    <property type="protein sequence ID" value="OPJ67708.1"/>
    <property type="molecule type" value="Genomic_DNA"/>
</dbReference>
<keyword evidence="6" id="KW-0067">ATP-binding</keyword>
<evidence type="ECO:0000256" key="9">
    <source>
        <dbReference type="ARBA" id="ARBA00072818"/>
    </source>
</evidence>
<evidence type="ECO:0000256" key="4">
    <source>
        <dbReference type="ARBA" id="ARBA00022741"/>
    </source>
</evidence>
<dbReference type="InterPro" id="IPR016024">
    <property type="entry name" value="ARM-type_fold"/>
</dbReference>
<dbReference type="Gene3D" id="1.10.510.10">
    <property type="entry name" value="Transferase(Phosphotransferase) domain 1"/>
    <property type="match status" value="1"/>
</dbReference>
<keyword evidence="14" id="KW-1185">Reference proteome</keyword>
<evidence type="ECO:0000256" key="5">
    <source>
        <dbReference type="ARBA" id="ARBA00022777"/>
    </source>
</evidence>
<name>A0A1V4J645_PATFA</name>
<dbReference type="PANTHER" id="PTHR24363:SF0">
    <property type="entry name" value="SERINE_THREONINE KINASE LIKE DOMAIN CONTAINING 1"/>
    <property type="match status" value="1"/>
</dbReference>
<keyword evidence="2" id="KW-0723">Serine/threonine-protein kinase</keyword>
<dbReference type="Gene3D" id="1.25.10.10">
    <property type="entry name" value="Leucine-rich Repeat Variant"/>
    <property type="match status" value="1"/>
</dbReference>
<dbReference type="PROSITE" id="PS50011">
    <property type="entry name" value="PROTEIN_KINASE_DOM"/>
    <property type="match status" value="1"/>
</dbReference>
<dbReference type="InterPro" id="IPR011989">
    <property type="entry name" value="ARM-like"/>
</dbReference>
<keyword evidence="4" id="KW-0547">Nucleotide-binding</keyword>
<evidence type="ECO:0000313" key="14">
    <source>
        <dbReference type="Proteomes" id="UP000190648"/>
    </source>
</evidence>
<evidence type="ECO:0000256" key="11">
    <source>
        <dbReference type="ARBA" id="ARBA00081628"/>
    </source>
</evidence>
<keyword evidence="5 13" id="KW-0418">Kinase</keyword>
<dbReference type="GO" id="GO:0005524">
    <property type="term" value="F:ATP binding"/>
    <property type="evidence" value="ECO:0007669"/>
    <property type="project" value="UniProtKB-KW"/>
</dbReference>
<evidence type="ECO:0000313" key="13">
    <source>
        <dbReference type="EMBL" id="OPJ67708.1"/>
    </source>
</evidence>
<dbReference type="InterPro" id="IPR011009">
    <property type="entry name" value="Kinase-like_dom_sf"/>
</dbReference>
<evidence type="ECO:0000256" key="6">
    <source>
        <dbReference type="ARBA" id="ARBA00022840"/>
    </source>
</evidence>
<dbReference type="AlphaFoldDB" id="A0A1V4J645"/>